<protein>
    <submittedName>
        <fullName evidence="1">Uncharacterized protein</fullName>
    </submittedName>
</protein>
<reference evidence="1" key="1">
    <citation type="journal article" date="2015" name="Nature">
        <title>Complex archaea that bridge the gap between prokaryotes and eukaryotes.</title>
        <authorList>
            <person name="Spang A."/>
            <person name="Saw J.H."/>
            <person name="Jorgensen S.L."/>
            <person name="Zaremba-Niedzwiedzka K."/>
            <person name="Martijn J."/>
            <person name="Lind A.E."/>
            <person name="van Eijk R."/>
            <person name="Schleper C."/>
            <person name="Guy L."/>
            <person name="Ettema T.J."/>
        </authorList>
    </citation>
    <scope>NUCLEOTIDE SEQUENCE</scope>
</reference>
<name>A0A0F9C3M5_9ZZZZ</name>
<dbReference type="EMBL" id="LAZR01034962">
    <property type="protein sequence ID" value="KKL28810.1"/>
    <property type="molecule type" value="Genomic_DNA"/>
</dbReference>
<proteinExistence type="predicted"/>
<gene>
    <name evidence="1" type="ORF">LCGC14_2371400</name>
</gene>
<evidence type="ECO:0000313" key="1">
    <source>
        <dbReference type="EMBL" id="KKL28810.1"/>
    </source>
</evidence>
<sequence length="93" mass="10684">MTTGYRQSQIEDVARILSYHTTAARVDGERERMEWLAWVAKSFVDLFAADNPPFCQTCKVEHSIFYAGEGLHDYKGGFDRERFLTACGLEEEN</sequence>
<dbReference type="AlphaFoldDB" id="A0A0F9C3M5"/>
<accession>A0A0F9C3M5</accession>
<comment type="caution">
    <text evidence="1">The sequence shown here is derived from an EMBL/GenBank/DDBJ whole genome shotgun (WGS) entry which is preliminary data.</text>
</comment>
<organism evidence="1">
    <name type="scientific">marine sediment metagenome</name>
    <dbReference type="NCBI Taxonomy" id="412755"/>
    <lineage>
        <taxon>unclassified sequences</taxon>
        <taxon>metagenomes</taxon>
        <taxon>ecological metagenomes</taxon>
    </lineage>
</organism>